<evidence type="ECO:0000313" key="1">
    <source>
        <dbReference type="EMBL" id="AKT73031.1"/>
    </source>
</evidence>
<accession>A0A187NE44</accession>
<protein>
    <submittedName>
        <fullName evidence="1">Uncharacterized protein</fullName>
    </submittedName>
</protein>
<organism evidence="1">
    <name type="scientific">Mycobacterium avium subsp. hominissuis</name>
    <dbReference type="NCBI Taxonomy" id="439334"/>
    <lineage>
        <taxon>Bacteria</taxon>
        <taxon>Bacillati</taxon>
        <taxon>Actinomycetota</taxon>
        <taxon>Actinomycetes</taxon>
        <taxon>Mycobacteriales</taxon>
        <taxon>Mycobacteriaceae</taxon>
        <taxon>Mycobacterium</taxon>
        <taxon>Mycobacterium avium complex (MAC)</taxon>
    </lineage>
</organism>
<gene>
    <name evidence="1" type="ORF">MASH_00033</name>
</gene>
<reference evidence="1" key="1">
    <citation type="submission" date="2015-05" db="EMBL/GenBank/DDBJ databases">
        <authorList>
            <person name="Machado G.E."/>
            <person name="Matsumoto C.K."/>
            <person name="Rabello M.S."/>
            <person name="Almeida L.G.P."/>
            <person name="Leao S.C."/>
        </authorList>
    </citation>
    <scope>NUCLEOTIDE SEQUENCE</scope>
    <source>
        <strain evidence="1">88Br</strain>
        <plasmid evidence="1">pMA100</plasmid>
    </source>
</reference>
<dbReference type="EMBL" id="KR997898">
    <property type="protein sequence ID" value="AKT73031.1"/>
    <property type="molecule type" value="Genomic_DNA"/>
</dbReference>
<keyword evidence="1" id="KW-0614">Plasmid</keyword>
<sequence length="111" mass="12604">MTEIDYALAWDFIDPADGKPRQLRFRRNFAPRNDPRVFDGTGQLVAVVADAHRPDNGDEIAISRPGVLFDDVETALDGWERWATLFEENNGIDRYMNLAAIRERLRAAGLT</sequence>
<dbReference type="AlphaFoldDB" id="A0A187NE44"/>
<name>A0A187NE44_MYCAV</name>
<dbReference type="RefSeq" id="WP_062894468.1">
    <property type="nucleotide sequence ID" value="NZ_JAULCN010000019.1"/>
</dbReference>
<geneLocation type="plasmid" evidence="1">
    <name>pMA100</name>
</geneLocation>
<proteinExistence type="predicted"/>